<dbReference type="InterPro" id="IPR036249">
    <property type="entry name" value="Thioredoxin-like_sf"/>
</dbReference>
<dbReference type="Gene3D" id="1.10.472.60">
    <property type="entry name" value="putative protein disulfide isomerase domain"/>
    <property type="match status" value="1"/>
</dbReference>
<comment type="caution">
    <text evidence="1">The sequence shown here is derived from an EMBL/GenBank/DDBJ whole genome shotgun (WGS) entry which is preliminary data.</text>
</comment>
<dbReference type="SUPFAM" id="SSF52833">
    <property type="entry name" value="Thioredoxin-like"/>
    <property type="match status" value="1"/>
</dbReference>
<dbReference type="Gene3D" id="3.40.30.10">
    <property type="entry name" value="Glutaredoxin"/>
    <property type="match status" value="1"/>
</dbReference>
<dbReference type="RefSeq" id="WP_188956175.1">
    <property type="nucleotide sequence ID" value="NZ_BMQW01000005.1"/>
</dbReference>
<evidence type="ECO:0000313" key="1">
    <source>
        <dbReference type="EMBL" id="GGP87924.1"/>
    </source>
</evidence>
<dbReference type="EMBL" id="BMQW01000005">
    <property type="protein sequence ID" value="GGP87924.1"/>
    <property type="molecule type" value="Genomic_DNA"/>
</dbReference>
<accession>A0ABQ2QMX9</accession>
<evidence type="ECO:0000313" key="2">
    <source>
        <dbReference type="Proteomes" id="UP000654004"/>
    </source>
</evidence>
<dbReference type="PANTHER" id="PTHR13887:SF54">
    <property type="entry name" value="DSBA FAMILY PROTEIN"/>
    <property type="match status" value="1"/>
</dbReference>
<dbReference type="CDD" id="cd03025">
    <property type="entry name" value="DsbA_FrnE_like"/>
    <property type="match status" value="1"/>
</dbReference>
<keyword evidence="2" id="KW-1185">Reference proteome</keyword>
<reference evidence="2" key="1">
    <citation type="journal article" date="2019" name="Int. J. Syst. Evol. Microbiol.">
        <title>The Global Catalogue of Microorganisms (GCM) 10K type strain sequencing project: providing services to taxonomists for standard genome sequencing and annotation.</title>
        <authorList>
            <consortium name="The Broad Institute Genomics Platform"/>
            <consortium name="The Broad Institute Genome Sequencing Center for Infectious Disease"/>
            <person name="Wu L."/>
            <person name="Ma J."/>
        </authorList>
    </citation>
    <scope>NUCLEOTIDE SEQUENCE [LARGE SCALE GENOMIC DNA]</scope>
    <source>
        <strain evidence="2">JCM 32305</strain>
    </source>
</reference>
<sequence>MTIKTPEISTAKPTLYYVHDPMCSWCWGYRPTWDILQQKLRQEFGQKLDVTYLVGGLAPDSAEPMPEAMQQMLEQTWQRINQQLGTQFNHDFWRTCKPRRSTYPACRATLVARQHGQEQAMVNAIQHAYYLHANNPSDIDVLCALAETLGINVDQFKQQLLSEQTEQLLQKEIHFARKLPIQGFPSLVLVANNQAYPITLDYQQWQTSLTDIQALLSKI</sequence>
<proteinExistence type="predicted"/>
<gene>
    <name evidence="1" type="ORF">GCM10009410_22000</name>
</gene>
<organism evidence="1 2">
    <name type="scientific">Shewanella ulleungensis</name>
    <dbReference type="NCBI Taxonomy" id="2282699"/>
    <lineage>
        <taxon>Bacteria</taxon>
        <taxon>Pseudomonadati</taxon>
        <taxon>Pseudomonadota</taxon>
        <taxon>Gammaproteobacteria</taxon>
        <taxon>Alteromonadales</taxon>
        <taxon>Shewanellaceae</taxon>
        <taxon>Shewanella</taxon>
    </lineage>
</organism>
<dbReference type="Pfam" id="PF13743">
    <property type="entry name" value="Thioredoxin_5"/>
    <property type="match status" value="1"/>
</dbReference>
<dbReference type="Proteomes" id="UP000654004">
    <property type="component" value="Unassembled WGS sequence"/>
</dbReference>
<name>A0ABQ2QMX9_9GAMM</name>
<protein>
    <submittedName>
        <fullName evidence="1">DsbA family protein</fullName>
    </submittedName>
</protein>
<dbReference type="PANTHER" id="PTHR13887">
    <property type="entry name" value="GLUTATHIONE S-TRANSFERASE KAPPA"/>
    <property type="match status" value="1"/>
</dbReference>